<dbReference type="Proteomes" id="UP001549110">
    <property type="component" value="Unassembled WGS sequence"/>
</dbReference>
<keyword evidence="3" id="KW-1133">Transmembrane helix</keyword>
<feature type="region of interest" description="Disordered" evidence="5">
    <location>
        <begin position="72"/>
        <end position="138"/>
    </location>
</feature>
<evidence type="ECO:0000313" key="7">
    <source>
        <dbReference type="EMBL" id="MET3528576.1"/>
    </source>
</evidence>
<organism evidence="7 8">
    <name type="scientific">Phenylobacterium koreense</name>
    <dbReference type="NCBI Taxonomy" id="266125"/>
    <lineage>
        <taxon>Bacteria</taxon>
        <taxon>Pseudomonadati</taxon>
        <taxon>Pseudomonadota</taxon>
        <taxon>Alphaproteobacteria</taxon>
        <taxon>Caulobacterales</taxon>
        <taxon>Caulobacteraceae</taxon>
        <taxon>Phenylobacterium</taxon>
    </lineage>
</organism>
<protein>
    <submittedName>
        <fullName evidence="7">Protein TonB</fullName>
    </submittedName>
</protein>
<feature type="compositionally biased region" description="Low complexity" evidence="5">
    <location>
        <begin position="102"/>
        <end position="122"/>
    </location>
</feature>
<dbReference type="SUPFAM" id="SSF74653">
    <property type="entry name" value="TolA/TonB C-terminal domain"/>
    <property type="match status" value="1"/>
</dbReference>
<evidence type="ECO:0000256" key="3">
    <source>
        <dbReference type="ARBA" id="ARBA00022989"/>
    </source>
</evidence>
<comment type="subcellular location">
    <subcellularLocation>
        <location evidence="1">Membrane</location>
        <topology evidence="1">Single-pass membrane protein</topology>
    </subcellularLocation>
</comment>
<accession>A0ABV2EPT5</accession>
<keyword evidence="2" id="KW-0812">Transmembrane</keyword>
<reference evidence="7 8" key="1">
    <citation type="submission" date="2024-06" db="EMBL/GenBank/DDBJ databases">
        <title>Genomic Encyclopedia of Type Strains, Phase IV (KMG-IV): sequencing the most valuable type-strain genomes for metagenomic binning, comparative biology and taxonomic classification.</title>
        <authorList>
            <person name="Goeker M."/>
        </authorList>
    </citation>
    <scope>NUCLEOTIDE SEQUENCE [LARGE SCALE GENOMIC DNA]</scope>
    <source>
        <strain evidence="7 8">DSM 17809</strain>
    </source>
</reference>
<evidence type="ECO:0000256" key="4">
    <source>
        <dbReference type="ARBA" id="ARBA00023136"/>
    </source>
</evidence>
<proteinExistence type="predicted"/>
<evidence type="ECO:0000259" key="6">
    <source>
        <dbReference type="PROSITE" id="PS52015"/>
    </source>
</evidence>
<dbReference type="InterPro" id="IPR006260">
    <property type="entry name" value="TonB/TolA_C"/>
</dbReference>
<keyword evidence="8" id="KW-1185">Reference proteome</keyword>
<dbReference type="Gene3D" id="3.30.1150.10">
    <property type="match status" value="1"/>
</dbReference>
<evidence type="ECO:0000256" key="1">
    <source>
        <dbReference type="ARBA" id="ARBA00004167"/>
    </source>
</evidence>
<name>A0ABV2EPT5_9CAUL</name>
<dbReference type="NCBIfam" id="TIGR01352">
    <property type="entry name" value="tonB_Cterm"/>
    <property type="match status" value="1"/>
</dbReference>
<gene>
    <name evidence="7" type="ORF">ABID41_003718</name>
</gene>
<comment type="caution">
    <text evidence="7">The sequence shown here is derived from an EMBL/GenBank/DDBJ whole genome shotgun (WGS) entry which is preliminary data.</text>
</comment>
<sequence>MASPARPLASADASRTFAVLGSLLVHGSLLAAVLLASNTARSAREGGAGAPIVMITLSPGIAPGTRMIAREAPHARDEERSAPRDVRTTAAPASLAMEVQRSAVATPAAFSSSPASEAGAPPSRSPERATDPPAAPEADRAAYGGRLWAWIAARRPAGIHFEGEALVRFSVDRDGRLRKLSLDRSSGAGQLDRLALRTVRLAAPFPRPPESLAADESEFTLAFHFN</sequence>
<evidence type="ECO:0000256" key="2">
    <source>
        <dbReference type="ARBA" id="ARBA00022692"/>
    </source>
</evidence>
<dbReference type="InterPro" id="IPR037682">
    <property type="entry name" value="TonB_C"/>
</dbReference>
<dbReference type="PROSITE" id="PS52015">
    <property type="entry name" value="TONB_CTD"/>
    <property type="match status" value="1"/>
</dbReference>
<dbReference type="Pfam" id="PF03544">
    <property type="entry name" value="TonB_C"/>
    <property type="match status" value="1"/>
</dbReference>
<feature type="domain" description="TonB C-terminal" evidence="6">
    <location>
        <begin position="137"/>
        <end position="226"/>
    </location>
</feature>
<evidence type="ECO:0000313" key="8">
    <source>
        <dbReference type="Proteomes" id="UP001549110"/>
    </source>
</evidence>
<dbReference type="EMBL" id="JBEPLU010000004">
    <property type="protein sequence ID" value="MET3528576.1"/>
    <property type="molecule type" value="Genomic_DNA"/>
</dbReference>
<feature type="compositionally biased region" description="Basic and acidic residues" evidence="5">
    <location>
        <begin position="72"/>
        <end position="87"/>
    </location>
</feature>
<evidence type="ECO:0000256" key="5">
    <source>
        <dbReference type="SAM" id="MobiDB-lite"/>
    </source>
</evidence>
<keyword evidence="4" id="KW-0472">Membrane</keyword>